<reference evidence="1" key="1">
    <citation type="journal article" date="2021" name="G3 (Bethesda)">
        <title>Genomic diversity, chromosomal rearrangements, and interspecies hybridization in the ogataea polymorpha species complex.</title>
        <authorList>
            <person name="Hanson S.J."/>
            <person name="Cinneide E.O."/>
            <person name="Salzberg L.I."/>
            <person name="Wolfe K.H."/>
            <person name="McGowan J."/>
            <person name="Fitzpatrick D.A."/>
            <person name="Matlin K."/>
        </authorList>
    </citation>
    <scope>NUCLEOTIDE SEQUENCE</scope>
    <source>
        <strain evidence="1">61-244</strain>
    </source>
</reference>
<dbReference type="EMBL" id="JAHLUX010000003">
    <property type="protein sequence ID" value="KAG7820320.1"/>
    <property type="molecule type" value="Genomic_DNA"/>
</dbReference>
<name>A0AAN6DGM1_PICAN</name>
<dbReference type="Proteomes" id="UP001196530">
    <property type="component" value="Unassembled WGS sequence"/>
</dbReference>
<dbReference type="Gene3D" id="3.80.10.10">
    <property type="entry name" value="Ribonuclease Inhibitor"/>
    <property type="match status" value="1"/>
</dbReference>
<proteinExistence type="predicted"/>
<sequence>MIEALPSEIVLQICQNLHQSDCFHLMLCNKFLSQCCRERLYQSIIVDDESLYLDDLLEDSYYLRDICGVKVYSSRVRTSYGLKQLIRTLTESDSVLLIQRIEVNQDLGLLRHCISRMTNLKCAQLPESGVLNAPCLQSLRTRKLEGFNNNLYELELTQSCKLSVSDFKHLRKFSVNGIARTSLKQYRVPLSSLFITYGHKLKLQELTIKSALIYPQESKLLLEAVEFSRVQVLRLIDLFEYPTLSLPETDIKWEDLRMSDLPQWISRLSEGNQFPQTGKVLLEALSPYVKGLRVLELQVCNFLADHGPQFISSITDLRTLKVKIPCQHFVASDMDTRIRAYLQSISLHTNLRHLVIESPPIDLPLLERYLSQMSNLKGLKLSVKSIDQARFVSFIQSFPELEFLDLGVDPFPSYEFQEKYFVEALNHGPLQYARFSTSIHDIKRGKIKGKHIECWFDDKLMTV</sequence>
<dbReference type="GeneID" id="66125808"/>
<dbReference type="InterPro" id="IPR032675">
    <property type="entry name" value="LRR_dom_sf"/>
</dbReference>
<gene>
    <name evidence="1" type="ORF">KL928_001757</name>
</gene>
<dbReference type="RefSeq" id="XP_043061034.1">
    <property type="nucleotide sequence ID" value="XM_043202157.1"/>
</dbReference>
<comment type="caution">
    <text evidence="1">The sequence shown here is derived from an EMBL/GenBank/DDBJ whole genome shotgun (WGS) entry which is preliminary data.</text>
</comment>
<evidence type="ECO:0000313" key="2">
    <source>
        <dbReference type="Proteomes" id="UP001196530"/>
    </source>
</evidence>
<evidence type="ECO:0000313" key="1">
    <source>
        <dbReference type="EMBL" id="KAG7820320.1"/>
    </source>
</evidence>
<accession>A0AAN6DGM1</accession>
<protein>
    <recommendedName>
        <fullName evidence="3">F-box domain-containing protein</fullName>
    </recommendedName>
</protein>
<dbReference type="SUPFAM" id="SSF52047">
    <property type="entry name" value="RNI-like"/>
    <property type="match status" value="1"/>
</dbReference>
<dbReference type="AlphaFoldDB" id="A0AAN6DGM1"/>
<evidence type="ECO:0008006" key="3">
    <source>
        <dbReference type="Google" id="ProtNLM"/>
    </source>
</evidence>
<organism evidence="1 2">
    <name type="scientific">Pichia angusta</name>
    <name type="common">Yeast</name>
    <name type="synonym">Hansenula polymorpha</name>
    <dbReference type="NCBI Taxonomy" id="870730"/>
    <lineage>
        <taxon>Eukaryota</taxon>
        <taxon>Fungi</taxon>
        <taxon>Dikarya</taxon>
        <taxon>Ascomycota</taxon>
        <taxon>Saccharomycotina</taxon>
        <taxon>Pichiomycetes</taxon>
        <taxon>Pichiales</taxon>
        <taxon>Pichiaceae</taxon>
        <taxon>Ogataea</taxon>
    </lineage>
</organism>